<reference evidence="1" key="2">
    <citation type="submission" date="2004-02" db="EMBL/GenBank/DDBJ databases">
        <authorList>
            <consortium name="Genoscope"/>
            <consortium name="Whitehead Institute Centre for Genome Research"/>
        </authorList>
    </citation>
    <scope>NUCLEOTIDE SEQUENCE</scope>
</reference>
<organism evidence="1">
    <name type="scientific">Tetraodon nigroviridis</name>
    <name type="common">Spotted green pufferfish</name>
    <name type="synonym">Chelonodon nigroviridis</name>
    <dbReference type="NCBI Taxonomy" id="99883"/>
    <lineage>
        <taxon>Eukaryota</taxon>
        <taxon>Metazoa</taxon>
        <taxon>Chordata</taxon>
        <taxon>Craniata</taxon>
        <taxon>Vertebrata</taxon>
        <taxon>Euteleostomi</taxon>
        <taxon>Actinopterygii</taxon>
        <taxon>Neopterygii</taxon>
        <taxon>Teleostei</taxon>
        <taxon>Neoteleostei</taxon>
        <taxon>Acanthomorphata</taxon>
        <taxon>Eupercaria</taxon>
        <taxon>Tetraodontiformes</taxon>
        <taxon>Tetradontoidea</taxon>
        <taxon>Tetraodontidae</taxon>
        <taxon>Tetraodon</taxon>
    </lineage>
</organism>
<proteinExistence type="predicted"/>
<comment type="caution">
    <text evidence="1">The sequence shown here is derived from an EMBL/GenBank/DDBJ whole genome shotgun (WGS) entry which is preliminary data.</text>
</comment>
<protein>
    <submittedName>
        <fullName evidence="1">(spotted green pufferfish) hypothetical protein</fullName>
    </submittedName>
</protein>
<dbReference type="KEGG" id="tng:GSTEN00016803G001"/>
<dbReference type="AlphaFoldDB" id="Q4SKB5"/>
<name>Q4SKB5_TETNG</name>
<sequence>MGDGQGAPTRELNDGTRMPLLGLGTWKVGSFSTHF</sequence>
<reference evidence="1" key="1">
    <citation type="journal article" date="2004" name="Nature">
        <title>Genome duplication in the teleost fish Tetraodon nigroviridis reveals the early vertebrate proto-karyotype.</title>
        <authorList>
            <person name="Jaillon O."/>
            <person name="Aury J.-M."/>
            <person name="Brunet F."/>
            <person name="Petit J.-L."/>
            <person name="Stange-Thomann N."/>
            <person name="Mauceli E."/>
            <person name="Bouneau L."/>
            <person name="Fischer C."/>
            <person name="Ozouf-Costaz C."/>
            <person name="Bernot A."/>
            <person name="Nicaud S."/>
            <person name="Jaffe D."/>
            <person name="Fisher S."/>
            <person name="Lutfalla G."/>
            <person name="Dossat C."/>
            <person name="Segurens B."/>
            <person name="Dasilva C."/>
            <person name="Salanoubat M."/>
            <person name="Levy M."/>
            <person name="Boudet N."/>
            <person name="Castellano S."/>
            <person name="Anthouard V."/>
            <person name="Jubin C."/>
            <person name="Castelli V."/>
            <person name="Katinka M."/>
            <person name="Vacherie B."/>
            <person name="Biemont C."/>
            <person name="Skalli Z."/>
            <person name="Cattolico L."/>
            <person name="Poulain J."/>
            <person name="De Berardinis V."/>
            <person name="Cruaud C."/>
            <person name="Duprat S."/>
            <person name="Brottier P."/>
            <person name="Coutanceau J.-P."/>
            <person name="Gouzy J."/>
            <person name="Parra G."/>
            <person name="Lardier G."/>
            <person name="Chapple C."/>
            <person name="McKernan K.J."/>
            <person name="McEwan P."/>
            <person name="Bosak S."/>
            <person name="Kellis M."/>
            <person name="Volff J.-N."/>
            <person name="Guigo R."/>
            <person name="Zody M.C."/>
            <person name="Mesirov J."/>
            <person name="Lindblad-Toh K."/>
            <person name="Birren B."/>
            <person name="Nusbaum C."/>
            <person name="Kahn D."/>
            <person name="Robinson-Rechavi M."/>
            <person name="Laudet V."/>
            <person name="Schachter V."/>
            <person name="Quetier F."/>
            <person name="Saurin W."/>
            <person name="Scarpelli C."/>
            <person name="Wincker P."/>
            <person name="Lander E.S."/>
            <person name="Weissenbach J."/>
            <person name="Roest Crollius H."/>
        </authorList>
    </citation>
    <scope>NUCLEOTIDE SEQUENCE [LARGE SCALE GENOMIC DNA]</scope>
</reference>
<evidence type="ECO:0000313" key="1">
    <source>
        <dbReference type="EMBL" id="CAF98917.1"/>
    </source>
</evidence>
<dbReference type="EMBL" id="CAAE01014566">
    <property type="protein sequence ID" value="CAF98917.1"/>
    <property type="molecule type" value="Genomic_DNA"/>
</dbReference>
<gene>
    <name evidence="1" type="ORF">GSTENG00016803001</name>
</gene>
<accession>Q4SKB5</accession>